<organism evidence="1">
    <name type="scientific">Timema poppense</name>
    <name type="common">Walking stick</name>
    <dbReference type="NCBI Taxonomy" id="170557"/>
    <lineage>
        <taxon>Eukaryota</taxon>
        <taxon>Metazoa</taxon>
        <taxon>Ecdysozoa</taxon>
        <taxon>Arthropoda</taxon>
        <taxon>Hexapoda</taxon>
        <taxon>Insecta</taxon>
        <taxon>Pterygota</taxon>
        <taxon>Neoptera</taxon>
        <taxon>Polyneoptera</taxon>
        <taxon>Phasmatodea</taxon>
        <taxon>Timematodea</taxon>
        <taxon>Timematoidea</taxon>
        <taxon>Timematidae</taxon>
        <taxon>Timema</taxon>
    </lineage>
</organism>
<gene>
    <name evidence="1" type="ORF">TPSB3V08_LOCUS9195</name>
</gene>
<accession>A0A7R9DFC5</accession>
<reference evidence="1" key="1">
    <citation type="submission" date="2020-11" db="EMBL/GenBank/DDBJ databases">
        <authorList>
            <person name="Tran Van P."/>
        </authorList>
    </citation>
    <scope>NUCLEOTIDE SEQUENCE</scope>
</reference>
<name>A0A7R9DFC5_TIMPO</name>
<proteinExistence type="predicted"/>
<sequence length="176" mass="19906">MMQKPQKFEDKINLQGTSGTSTNIEPLGLAARFCLFAYVREHSRILARVPIKTLQGKELKFDKKLKHVQETLHTLHWTRENSTACTCHETRLCVYNKFCTNENALVARVISFPDVPGLDPDRSSTRPDCALFSCYVIGSFVYCESSTLDHAATEACLMSIKQVVVNVDKSQNKFKD</sequence>
<dbReference type="AlphaFoldDB" id="A0A7R9DFC5"/>
<dbReference type="EMBL" id="OD007126">
    <property type="protein sequence ID" value="CAD7413703.1"/>
    <property type="molecule type" value="Genomic_DNA"/>
</dbReference>
<evidence type="ECO:0000313" key="1">
    <source>
        <dbReference type="EMBL" id="CAD7413703.1"/>
    </source>
</evidence>
<protein>
    <submittedName>
        <fullName evidence="1">Uncharacterized protein</fullName>
    </submittedName>
</protein>